<reference evidence="1" key="1">
    <citation type="submission" date="2024-05" db="EMBL/GenBank/DDBJ databases">
        <title>30 novel species of actinomycetes from the DSMZ collection.</title>
        <authorList>
            <person name="Nouioui I."/>
        </authorList>
    </citation>
    <scope>NUCLEOTIDE SEQUENCE</scope>
    <source>
        <strain evidence="1">DSM 41529</strain>
    </source>
</reference>
<evidence type="ECO:0000313" key="1">
    <source>
        <dbReference type="EMBL" id="MDT0547750.1"/>
    </source>
</evidence>
<accession>A0ABU2XRQ8</accession>
<comment type="caution">
    <text evidence="1">The sequence shown here is derived from an EMBL/GenBank/DDBJ whole genome shotgun (WGS) entry which is preliminary data.</text>
</comment>
<sequence length="216" mass="24077">MRHLRTTTENGGALAAAFPSRLADEVHAVLTVMPKSRHPSMSPFLVRVSGESVAIPYRIHHDEPPAGTEGSLTENQRLILHCLYSRHGDGRIRQRRLERVVGSGEPWAAPFVVQLVGEYVLEILEAIRRGLPDLAVPGSAPWLLYGDFVARNPAFFRQTERRVVSYWSCYHRHRYPVFGTYPGCLLLESLRAAAAVRSGTSWPRHTPPPLAGPARS</sequence>
<evidence type="ECO:0000313" key="2">
    <source>
        <dbReference type="Proteomes" id="UP001180754"/>
    </source>
</evidence>
<gene>
    <name evidence="1" type="ORF">RND15_34415</name>
</gene>
<name>A0ABU2XRQ8_9ACTN</name>
<dbReference type="RefSeq" id="WP_311728273.1">
    <property type="nucleotide sequence ID" value="NZ_JAVRFD010000021.1"/>
</dbReference>
<dbReference type="Proteomes" id="UP001180754">
    <property type="component" value="Unassembled WGS sequence"/>
</dbReference>
<proteinExistence type="predicted"/>
<dbReference type="EMBL" id="JAVRFD010000021">
    <property type="protein sequence ID" value="MDT0547750.1"/>
    <property type="molecule type" value="Genomic_DNA"/>
</dbReference>
<protein>
    <submittedName>
        <fullName evidence="1">Uncharacterized protein</fullName>
    </submittedName>
</protein>
<organism evidence="1 2">
    <name type="scientific">Streptomyces lonegramiae</name>
    <dbReference type="NCBI Taxonomy" id="3075524"/>
    <lineage>
        <taxon>Bacteria</taxon>
        <taxon>Bacillati</taxon>
        <taxon>Actinomycetota</taxon>
        <taxon>Actinomycetes</taxon>
        <taxon>Kitasatosporales</taxon>
        <taxon>Streptomycetaceae</taxon>
        <taxon>Streptomyces</taxon>
    </lineage>
</organism>
<keyword evidence="2" id="KW-1185">Reference proteome</keyword>